<evidence type="ECO:0000256" key="2">
    <source>
        <dbReference type="SAM" id="Phobius"/>
    </source>
</evidence>
<accession>A0AAE0K1P5</accession>
<feature type="compositionally biased region" description="Low complexity" evidence="1">
    <location>
        <begin position="186"/>
        <end position="328"/>
    </location>
</feature>
<feature type="region of interest" description="Disordered" evidence="1">
    <location>
        <begin position="186"/>
        <end position="383"/>
    </location>
</feature>
<organism evidence="4 5">
    <name type="scientific">Podospora didyma</name>
    <dbReference type="NCBI Taxonomy" id="330526"/>
    <lineage>
        <taxon>Eukaryota</taxon>
        <taxon>Fungi</taxon>
        <taxon>Dikarya</taxon>
        <taxon>Ascomycota</taxon>
        <taxon>Pezizomycotina</taxon>
        <taxon>Sordariomycetes</taxon>
        <taxon>Sordariomycetidae</taxon>
        <taxon>Sordariales</taxon>
        <taxon>Podosporaceae</taxon>
        <taxon>Podospora</taxon>
    </lineage>
</organism>
<feature type="chain" id="PRO_5042084722" description="Mid2 domain-containing protein" evidence="3">
    <location>
        <begin position="26"/>
        <end position="495"/>
    </location>
</feature>
<feature type="region of interest" description="Disordered" evidence="1">
    <location>
        <begin position="422"/>
        <end position="460"/>
    </location>
</feature>
<name>A0AAE0K1P5_9PEZI</name>
<proteinExistence type="predicted"/>
<keyword evidence="5" id="KW-1185">Reference proteome</keyword>
<reference evidence="4" key="2">
    <citation type="submission" date="2023-06" db="EMBL/GenBank/DDBJ databases">
        <authorList>
            <consortium name="Lawrence Berkeley National Laboratory"/>
            <person name="Haridas S."/>
            <person name="Hensen N."/>
            <person name="Bonometti L."/>
            <person name="Westerberg I."/>
            <person name="Brannstrom I.O."/>
            <person name="Guillou S."/>
            <person name="Cros-Aarteil S."/>
            <person name="Calhoun S."/>
            <person name="Kuo A."/>
            <person name="Mondo S."/>
            <person name="Pangilinan J."/>
            <person name="Riley R."/>
            <person name="LaButti K."/>
            <person name="Andreopoulos B."/>
            <person name="Lipzen A."/>
            <person name="Chen C."/>
            <person name="Yanf M."/>
            <person name="Daum C."/>
            <person name="Ng V."/>
            <person name="Clum A."/>
            <person name="Steindorff A."/>
            <person name="Ohm R."/>
            <person name="Martin F."/>
            <person name="Silar P."/>
            <person name="Natvig D."/>
            <person name="Lalanne C."/>
            <person name="Gautier V."/>
            <person name="Ament-velasquez S.L."/>
            <person name="Kruys A."/>
            <person name="Hutchinson M.I."/>
            <person name="Powell A.J."/>
            <person name="Barry K."/>
            <person name="Miller A.N."/>
            <person name="Grigoriev I.V."/>
            <person name="Debuchy R."/>
            <person name="Gladieux P."/>
            <person name="Thoren M.H."/>
            <person name="Johannesson H."/>
        </authorList>
    </citation>
    <scope>NUCLEOTIDE SEQUENCE</scope>
    <source>
        <strain evidence="4">CBS 232.78</strain>
    </source>
</reference>
<feature type="compositionally biased region" description="Low complexity" evidence="1">
    <location>
        <begin position="370"/>
        <end position="383"/>
    </location>
</feature>
<keyword evidence="2" id="KW-1133">Transmembrane helix</keyword>
<dbReference type="PROSITE" id="PS51257">
    <property type="entry name" value="PROKAR_LIPOPROTEIN"/>
    <property type="match status" value="1"/>
</dbReference>
<evidence type="ECO:0000256" key="1">
    <source>
        <dbReference type="SAM" id="MobiDB-lite"/>
    </source>
</evidence>
<feature type="transmembrane region" description="Helical" evidence="2">
    <location>
        <begin position="385"/>
        <end position="409"/>
    </location>
</feature>
<reference evidence="4" key="1">
    <citation type="journal article" date="2023" name="Mol. Phylogenet. Evol.">
        <title>Genome-scale phylogeny and comparative genomics of the fungal order Sordariales.</title>
        <authorList>
            <person name="Hensen N."/>
            <person name="Bonometti L."/>
            <person name="Westerberg I."/>
            <person name="Brannstrom I.O."/>
            <person name="Guillou S."/>
            <person name="Cros-Aarteil S."/>
            <person name="Calhoun S."/>
            <person name="Haridas S."/>
            <person name="Kuo A."/>
            <person name="Mondo S."/>
            <person name="Pangilinan J."/>
            <person name="Riley R."/>
            <person name="LaButti K."/>
            <person name="Andreopoulos B."/>
            <person name="Lipzen A."/>
            <person name="Chen C."/>
            <person name="Yan M."/>
            <person name="Daum C."/>
            <person name="Ng V."/>
            <person name="Clum A."/>
            <person name="Steindorff A."/>
            <person name="Ohm R.A."/>
            <person name="Martin F."/>
            <person name="Silar P."/>
            <person name="Natvig D.O."/>
            <person name="Lalanne C."/>
            <person name="Gautier V."/>
            <person name="Ament-Velasquez S.L."/>
            <person name="Kruys A."/>
            <person name="Hutchinson M.I."/>
            <person name="Powell A.J."/>
            <person name="Barry K."/>
            <person name="Miller A.N."/>
            <person name="Grigoriev I.V."/>
            <person name="Debuchy R."/>
            <person name="Gladieux P."/>
            <person name="Hiltunen Thoren M."/>
            <person name="Johannesson H."/>
        </authorList>
    </citation>
    <scope>NUCLEOTIDE SEQUENCE</scope>
    <source>
        <strain evidence="4">CBS 232.78</strain>
    </source>
</reference>
<keyword evidence="2" id="KW-0812">Transmembrane</keyword>
<evidence type="ECO:0000256" key="3">
    <source>
        <dbReference type="SAM" id="SignalP"/>
    </source>
</evidence>
<dbReference type="AlphaFoldDB" id="A0AAE0K1P5"/>
<evidence type="ECO:0008006" key="6">
    <source>
        <dbReference type="Google" id="ProtNLM"/>
    </source>
</evidence>
<evidence type="ECO:0000313" key="4">
    <source>
        <dbReference type="EMBL" id="KAK3367850.1"/>
    </source>
</evidence>
<feature type="signal peptide" evidence="3">
    <location>
        <begin position="1"/>
        <end position="25"/>
    </location>
</feature>
<feature type="compositionally biased region" description="Low complexity" evidence="1">
    <location>
        <begin position="438"/>
        <end position="458"/>
    </location>
</feature>
<protein>
    <recommendedName>
        <fullName evidence="6">Mid2 domain-containing protein</fullName>
    </recommendedName>
</protein>
<feature type="compositionally biased region" description="Polar residues" evidence="1">
    <location>
        <begin position="360"/>
        <end position="369"/>
    </location>
</feature>
<evidence type="ECO:0000313" key="5">
    <source>
        <dbReference type="Proteomes" id="UP001285441"/>
    </source>
</evidence>
<comment type="caution">
    <text evidence="4">The sequence shown here is derived from an EMBL/GenBank/DDBJ whole genome shotgun (WGS) entry which is preliminary data.</text>
</comment>
<gene>
    <name evidence="4" type="ORF">B0H63DRAFT_535949</name>
</gene>
<dbReference type="EMBL" id="JAULSW010000011">
    <property type="protein sequence ID" value="KAK3367850.1"/>
    <property type="molecule type" value="Genomic_DNA"/>
</dbReference>
<feature type="compositionally biased region" description="Low complexity" evidence="1">
    <location>
        <begin position="336"/>
        <end position="359"/>
    </location>
</feature>
<keyword evidence="3" id="KW-0732">Signal</keyword>
<dbReference type="Proteomes" id="UP001285441">
    <property type="component" value="Unassembled WGS sequence"/>
</dbReference>
<keyword evidence="2" id="KW-0472">Membrane</keyword>
<sequence length="495" mass="50992">MASGRVSRWMLILLATSACPDLSAALAARGSIDRYSNLNAVTPTGTGTSPDKWHNLWTSHRPTDAPNQDLGAWQDLRREVGAATCGFFPEFGDPYDCGPSRICTNSGNYRRCCSGRECSQALPTACIGLRGGDCPEGGTICCQSPLYCATFLWQTSASPNKIFTILDCDQINYPEPISILAEPRNAAPPAAATTTPLPAAPNTAPALAAPTTRPTAPQAVDPPKQQTEPQAAAAPSPSNQNQAAPVDTTTPNSPTNPKTDTQPNESKPTTPSSSSSASSPSLVLLLSSTSESRQASSTSSDLPQVPTSSTPTLSSETLPVNSASSSSSTIVPARQSSGSSSESNDVSNNNTAGGSNNNSDRSSATDQNQSTPNNSNNGSSSTASAGAIAGGVVGGLAVIGFVVVALYWLRVRRVRAAATAGGGLPSYELAGDHPSSGSPARQWRSPSSSPSQLSSASPEMAKTGYAVEMPVVPLRAELGLDNNKSELPGSYGYEK</sequence>